<organism evidence="8">
    <name type="scientific">Culicoides sonorensis</name>
    <name type="common">Biting midge</name>
    <dbReference type="NCBI Taxonomy" id="179676"/>
    <lineage>
        <taxon>Eukaryota</taxon>
        <taxon>Metazoa</taxon>
        <taxon>Ecdysozoa</taxon>
        <taxon>Arthropoda</taxon>
        <taxon>Hexapoda</taxon>
        <taxon>Insecta</taxon>
        <taxon>Pterygota</taxon>
        <taxon>Neoptera</taxon>
        <taxon>Endopterygota</taxon>
        <taxon>Diptera</taxon>
        <taxon>Nematocera</taxon>
        <taxon>Chironomoidea</taxon>
        <taxon>Ceratopogonidae</taxon>
        <taxon>Ceratopogoninae</taxon>
        <taxon>Culicoides</taxon>
        <taxon>Monoculicoides</taxon>
    </lineage>
</organism>
<evidence type="ECO:0000256" key="4">
    <source>
        <dbReference type="ARBA" id="ARBA00022999"/>
    </source>
</evidence>
<dbReference type="SMART" id="SM00253">
    <property type="entry name" value="SOCS"/>
    <property type="match status" value="1"/>
</dbReference>
<keyword evidence="4 5" id="KW-0727">SH2 domain</keyword>
<gene>
    <name evidence="8" type="primary">CSON003708</name>
</gene>
<dbReference type="GO" id="GO:0035556">
    <property type="term" value="P:intracellular signal transduction"/>
    <property type="evidence" value="ECO:0007669"/>
    <property type="project" value="InterPro"/>
</dbReference>
<dbReference type="PROSITE" id="PS50001">
    <property type="entry name" value="SH2"/>
    <property type="match status" value="1"/>
</dbReference>
<sequence>MNERIQDSVTKFKWFSSLSRLKSENDSSTNKKSANVFYTIRRKLQKRFDTNRKVKATQHNISNIENEVTNRIVLESDKSCISSQSEIYENRLNNTFGISDEETPEMVAIKNELSQYGWYWGNLNRTAAQRRLKGKPNGSFLVRNSQTEKNQFTLSFRSAGVTLHCRINLDEEKNWSYIEESKFTSPVELILETMRRSETSVFGFVKQNSNLQPPFPVRLTNPVNRFYEVTSLQHLCKYLIRSRVDRESVEQLPLPNQLKGFLQSDCYDP</sequence>
<dbReference type="PROSITE" id="PS50225">
    <property type="entry name" value="SOCS"/>
    <property type="match status" value="1"/>
</dbReference>
<dbReference type="Gene3D" id="3.30.505.10">
    <property type="entry name" value="SH2 domain"/>
    <property type="match status" value="1"/>
</dbReference>
<evidence type="ECO:0000256" key="3">
    <source>
        <dbReference type="ARBA" id="ARBA00022786"/>
    </source>
</evidence>
<reference evidence="8" key="1">
    <citation type="submission" date="2018-04" db="EMBL/GenBank/DDBJ databases">
        <authorList>
            <person name="Go L.Y."/>
            <person name="Mitchell J.A."/>
        </authorList>
    </citation>
    <scope>NUCLEOTIDE SEQUENCE</scope>
    <source>
        <tissue evidence="8">Whole organism</tissue>
    </source>
</reference>
<dbReference type="SUPFAM" id="SSF55550">
    <property type="entry name" value="SH2 domain"/>
    <property type="match status" value="1"/>
</dbReference>
<evidence type="ECO:0000259" key="7">
    <source>
        <dbReference type="PROSITE" id="PS50225"/>
    </source>
</evidence>
<name>A0A336K0U3_CULSO</name>
<dbReference type="PANTHER" id="PTHR10155:SF32">
    <property type="entry name" value="LP02169P"/>
    <property type="match status" value="1"/>
</dbReference>
<dbReference type="AlphaFoldDB" id="A0A336K0U3"/>
<dbReference type="SMART" id="SM00969">
    <property type="entry name" value="SOCS_box"/>
    <property type="match status" value="1"/>
</dbReference>
<accession>A0A336K0U3</accession>
<dbReference type="Pfam" id="PF00017">
    <property type="entry name" value="SH2"/>
    <property type="match status" value="1"/>
</dbReference>
<dbReference type="GO" id="GO:0046854">
    <property type="term" value="P:phosphatidylinositol phosphate biosynthetic process"/>
    <property type="evidence" value="ECO:0007669"/>
    <property type="project" value="TreeGrafter"/>
</dbReference>
<dbReference type="OMA" id="WYWGSLA"/>
<evidence type="ECO:0000256" key="5">
    <source>
        <dbReference type="PROSITE-ProRule" id="PRU00191"/>
    </source>
</evidence>
<feature type="domain" description="SOCS box" evidence="7">
    <location>
        <begin position="218"/>
        <end position="268"/>
    </location>
</feature>
<dbReference type="EMBL" id="UFQT01000016">
    <property type="protein sequence ID" value="SSX17798.1"/>
    <property type="molecule type" value="Genomic_DNA"/>
</dbReference>
<evidence type="ECO:0000256" key="1">
    <source>
        <dbReference type="ARBA" id="ARBA00022604"/>
    </source>
</evidence>
<reference evidence="9" key="2">
    <citation type="submission" date="2018-07" db="EMBL/GenBank/DDBJ databases">
        <authorList>
            <person name="Quirk P.G."/>
            <person name="Krulwich T.A."/>
        </authorList>
    </citation>
    <scope>NUCLEOTIDE SEQUENCE</scope>
</reference>
<dbReference type="VEuPathDB" id="VectorBase:CSON003708"/>
<dbReference type="GO" id="GO:0005942">
    <property type="term" value="C:phosphatidylinositol 3-kinase complex"/>
    <property type="evidence" value="ECO:0007669"/>
    <property type="project" value="TreeGrafter"/>
</dbReference>
<evidence type="ECO:0000259" key="6">
    <source>
        <dbReference type="PROSITE" id="PS50001"/>
    </source>
</evidence>
<evidence type="ECO:0000313" key="8">
    <source>
        <dbReference type="EMBL" id="SSW97412.1"/>
    </source>
</evidence>
<dbReference type="PANTHER" id="PTHR10155">
    <property type="entry name" value="PHOSPHATIDYLINOSITOL 3-KINASE REGULATORY SUBUNIT"/>
    <property type="match status" value="1"/>
</dbReference>
<feature type="domain" description="SH2" evidence="6">
    <location>
        <begin position="118"/>
        <end position="223"/>
    </location>
</feature>
<dbReference type="SMART" id="SM00252">
    <property type="entry name" value="SH2"/>
    <property type="match status" value="1"/>
</dbReference>
<protein>
    <submittedName>
        <fullName evidence="8">CSON003708 protein</fullName>
    </submittedName>
</protein>
<dbReference type="GO" id="GO:0009968">
    <property type="term" value="P:negative regulation of signal transduction"/>
    <property type="evidence" value="ECO:0007669"/>
    <property type="project" value="UniProtKB-KW"/>
</dbReference>
<dbReference type="GO" id="GO:0046935">
    <property type="term" value="F:1-phosphatidylinositol-3-kinase regulator activity"/>
    <property type="evidence" value="ECO:0007669"/>
    <property type="project" value="TreeGrafter"/>
</dbReference>
<evidence type="ECO:0000313" key="9">
    <source>
        <dbReference type="EMBL" id="SSX17798.1"/>
    </source>
</evidence>
<proteinExistence type="predicted"/>
<keyword evidence="2" id="KW-0734">Signal transduction inhibitor</keyword>
<dbReference type="EMBL" id="UFQS01000016">
    <property type="protein sequence ID" value="SSW97412.1"/>
    <property type="molecule type" value="Genomic_DNA"/>
</dbReference>
<keyword evidence="3" id="KW-0833">Ubl conjugation pathway</keyword>
<dbReference type="SUPFAM" id="SSF158235">
    <property type="entry name" value="SOCS box-like"/>
    <property type="match status" value="1"/>
</dbReference>
<evidence type="ECO:0000256" key="2">
    <source>
        <dbReference type="ARBA" id="ARBA00022700"/>
    </source>
</evidence>
<dbReference type="InterPro" id="IPR036860">
    <property type="entry name" value="SH2_dom_sf"/>
</dbReference>
<keyword evidence="1" id="KW-0341">Growth regulation</keyword>
<dbReference type="InterPro" id="IPR036036">
    <property type="entry name" value="SOCS_box-like_dom_sf"/>
</dbReference>
<dbReference type="InterPro" id="IPR000980">
    <property type="entry name" value="SH2"/>
</dbReference>
<dbReference type="PRINTS" id="PR00401">
    <property type="entry name" value="SH2DOMAIN"/>
</dbReference>
<dbReference type="InterPro" id="IPR001496">
    <property type="entry name" value="SOCS_box"/>
</dbReference>
<dbReference type="Pfam" id="PF07525">
    <property type="entry name" value="SOCS_box"/>
    <property type="match status" value="1"/>
</dbReference>
<dbReference type="CDD" id="cd03717">
    <property type="entry name" value="SOCS_SOCS_like"/>
    <property type="match status" value="1"/>
</dbReference>